<proteinExistence type="predicted"/>
<dbReference type="EMBL" id="BSXG01000034">
    <property type="protein sequence ID" value="GME27127.1"/>
    <property type="molecule type" value="Genomic_DNA"/>
</dbReference>
<keyword evidence="2" id="KW-1185">Reference proteome</keyword>
<comment type="caution">
    <text evidence="1">The sequence shown here is derived from an EMBL/GenBank/DDBJ whole genome shotgun (WGS) entry which is preliminary data.</text>
</comment>
<accession>A0ACB5S2U6</accession>
<reference evidence="1" key="1">
    <citation type="submission" date="2024-09" db="EMBL/GenBank/DDBJ databases">
        <title>Draft Genome Sequences of Neofusicoccum parvum.</title>
        <authorList>
            <person name="Ashida A."/>
            <person name="Camagna M."/>
            <person name="Tanaka A."/>
            <person name="Takemoto D."/>
        </authorList>
    </citation>
    <scope>NUCLEOTIDE SEQUENCE</scope>
    <source>
        <strain evidence="1">PPO83</strain>
    </source>
</reference>
<name>A0ACB5S2U6_9PEZI</name>
<evidence type="ECO:0000313" key="2">
    <source>
        <dbReference type="Proteomes" id="UP001165186"/>
    </source>
</evidence>
<dbReference type="Proteomes" id="UP001165186">
    <property type="component" value="Unassembled WGS sequence"/>
</dbReference>
<sequence>MPSWPSTPHHTLPLSDLRKAVEEEVKGFLKRGLDLGIRRRSMSTAEKARQDPKPRQAKQKGDGGAEGLGDVGMEGTDEVQQGTSEEPAQQQQEQPANDRATTVSESGKEAAQHQPAVPADEPSLEGITLEIRALTGRGLVLITGEDEWRAVLAEVGRAVWMEGVLRVVVEVI</sequence>
<evidence type="ECO:0000313" key="1">
    <source>
        <dbReference type="EMBL" id="GME27127.1"/>
    </source>
</evidence>
<protein>
    <submittedName>
        <fullName evidence="1">Uncharacterized protein</fullName>
    </submittedName>
</protein>
<gene>
    <name evidence="1" type="primary">g3447</name>
    <name evidence="1" type="ORF">NpPPO83_00003447</name>
</gene>
<organism evidence="1 2">
    <name type="scientific">Neofusicoccum parvum</name>
    <dbReference type="NCBI Taxonomy" id="310453"/>
    <lineage>
        <taxon>Eukaryota</taxon>
        <taxon>Fungi</taxon>
        <taxon>Dikarya</taxon>
        <taxon>Ascomycota</taxon>
        <taxon>Pezizomycotina</taxon>
        <taxon>Dothideomycetes</taxon>
        <taxon>Dothideomycetes incertae sedis</taxon>
        <taxon>Botryosphaeriales</taxon>
        <taxon>Botryosphaeriaceae</taxon>
        <taxon>Neofusicoccum</taxon>
    </lineage>
</organism>